<dbReference type="EMBL" id="LR586016">
    <property type="protein sequence ID" value="VIP01181.1"/>
    <property type="molecule type" value="Genomic_DNA"/>
</dbReference>
<organism evidence="3">
    <name type="scientific">Tuwongella immobilis</name>
    <dbReference type="NCBI Taxonomy" id="692036"/>
    <lineage>
        <taxon>Bacteria</taxon>
        <taxon>Pseudomonadati</taxon>
        <taxon>Planctomycetota</taxon>
        <taxon>Planctomycetia</taxon>
        <taxon>Gemmatales</taxon>
        <taxon>Gemmataceae</taxon>
        <taxon>Tuwongella</taxon>
    </lineage>
</organism>
<evidence type="ECO:0000313" key="4">
    <source>
        <dbReference type="Proteomes" id="UP000464378"/>
    </source>
</evidence>
<dbReference type="GO" id="GO:0031146">
    <property type="term" value="P:SCF-dependent proteasomal ubiquitin-dependent protein catabolic process"/>
    <property type="evidence" value="ECO:0007669"/>
    <property type="project" value="TreeGrafter"/>
</dbReference>
<dbReference type="InterPro" id="IPR057207">
    <property type="entry name" value="FBXL15_LRR"/>
</dbReference>
<accession>A0A6C2YIS2</accession>
<dbReference type="Gene3D" id="3.80.10.10">
    <property type="entry name" value="Ribonuclease Inhibitor"/>
    <property type="match status" value="1"/>
</dbReference>
<protein>
    <recommendedName>
        <fullName evidence="2">F-box/LRR-repeat protein 15-like leucin rich repeat domain-containing protein</fullName>
    </recommendedName>
</protein>
<feature type="domain" description="F-box/LRR-repeat protein 15-like leucin rich repeat" evidence="2">
    <location>
        <begin position="140"/>
        <end position="212"/>
    </location>
</feature>
<dbReference type="PANTHER" id="PTHR13318:SF162">
    <property type="entry name" value="LEUCINE-RICH REPEAT FAMILY PROTEIN"/>
    <property type="match status" value="1"/>
</dbReference>
<dbReference type="InParanoid" id="A0A6C2YIS2"/>
<sequence length="223" mass="23376">MRVLLSVLVVLAGMVASCQKPAKEELPEKSAQGAAKTELPEKIVQAWTDAGAQVGWLTVNKFANFRWEKQATAGSVLAFRFLPGKESVIANLPAPESPFGLNLGIARVTNAGLKVLAGLTSLTVLDLFDSQVTDAGLKELAGLKNLTALDLGSTQVTDAGLKELSSLTSLTTLGLMSTKVTDAGLKELAGLKNLTSLNLVGTKVTEKGMAELRKAMPKCLITG</sequence>
<dbReference type="KEGG" id="tim:GMBLW1_27790"/>
<dbReference type="SUPFAM" id="SSF52047">
    <property type="entry name" value="RNI-like"/>
    <property type="match status" value="1"/>
</dbReference>
<feature type="chain" id="PRO_5036172694" description="F-box/LRR-repeat protein 15-like leucin rich repeat domain-containing protein" evidence="1">
    <location>
        <begin position="23"/>
        <end position="223"/>
    </location>
</feature>
<keyword evidence="1" id="KW-0732">Signal</keyword>
<name>A0A6C2YIS2_9BACT</name>
<dbReference type="InterPro" id="IPR032675">
    <property type="entry name" value="LRR_dom_sf"/>
</dbReference>
<dbReference type="PROSITE" id="PS51257">
    <property type="entry name" value="PROKAR_LIPOPROTEIN"/>
    <property type="match status" value="1"/>
</dbReference>
<dbReference type="GO" id="GO:0019005">
    <property type="term" value="C:SCF ubiquitin ligase complex"/>
    <property type="evidence" value="ECO:0007669"/>
    <property type="project" value="TreeGrafter"/>
</dbReference>
<gene>
    <name evidence="3" type="ORF">GMBLW1_27790</name>
</gene>
<feature type="signal peptide" evidence="1">
    <location>
        <begin position="1"/>
        <end position="22"/>
    </location>
</feature>
<dbReference type="AlphaFoldDB" id="A0A6C2YIS2"/>
<dbReference type="RefSeq" id="WP_162656415.1">
    <property type="nucleotide sequence ID" value="NZ_LR593887.1"/>
</dbReference>
<evidence type="ECO:0000313" key="3">
    <source>
        <dbReference type="EMBL" id="VIP01181.1"/>
    </source>
</evidence>
<dbReference type="Pfam" id="PF25372">
    <property type="entry name" value="DUF7885"/>
    <property type="match status" value="1"/>
</dbReference>
<keyword evidence="4" id="KW-1185">Reference proteome</keyword>
<dbReference type="Proteomes" id="UP000464378">
    <property type="component" value="Chromosome"/>
</dbReference>
<evidence type="ECO:0000259" key="2">
    <source>
        <dbReference type="Pfam" id="PF25372"/>
    </source>
</evidence>
<reference evidence="3" key="1">
    <citation type="submission" date="2019-04" db="EMBL/GenBank/DDBJ databases">
        <authorList>
            <consortium name="Science for Life Laboratories"/>
        </authorList>
    </citation>
    <scope>NUCLEOTIDE SEQUENCE</scope>
    <source>
        <strain evidence="3">MBLW1</strain>
    </source>
</reference>
<evidence type="ECO:0000256" key="1">
    <source>
        <dbReference type="SAM" id="SignalP"/>
    </source>
</evidence>
<dbReference type="EMBL" id="LR593887">
    <property type="protein sequence ID" value="VTR97788.1"/>
    <property type="molecule type" value="Genomic_DNA"/>
</dbReference>
<proteinExistence type="predicted"/>
<dbReference type="PANTHER" id="PTHR13318">
    <property type="entry name" value="PARTNER OF PAIRED, ISOFORM B-RELATED"/>
    <property type="match status" value="1"/>
</dbReference>